<accession>A0A552WZS8</accession>
<dbReference type="OrthoDB" id="6708408at2"/>
<dbReference type="AlphaFoldDB" id="A0A552WZS8"/>
<dbReference type="Proteomes" id="UP000320359">
    <property type="component" value="Unassembled WGS sequence"/>
</dbReference>
<dbReference type="EMBL" id="VJWL01000004">
    <property type="protein sequence ID" value="TRW48186.1"/>
    <property type="molecule type" value="Genomic_DNA"/>
</dbReference>
<sequence>MMLHKYVRHAAFVSMSSLAFVSVAQADIFTIEAEAQYWHANGKGADSLNFPDVELAETEWDRDGQLRLSASLQHFIPLVPNIRFETQTLDFHGFTEGGLPQRIDLGHETYTLFYAPLDNELTRLHFGLSLKRVRGYIERNSESGPSLREAIDADIPMAYLRAETGLPFTGLSVYGQGHFFAFDDNKVQDVEAGIRYHFIDTMMLDGYVSAGYRMVNFEIDEGERLQADYDFRGPFVSVNLRF</sequence>
<dbReference type="InterPro" id="IPR026387">
    <property type="entry name" value="OMP_w_GlyGly"/>
</dbReference>
<gene>
    <name evidence="2" type="ORF">FM042_11060</name>
</gene>
<feature type="chain" id="PRO_5021928548" evidence="1">
    <location>
        <begin position="27"/>
        <end position="242"/>
    </location>
</feature>
<comment type="caution">
    <text evidence="2">The sequence shown here is derived from an EMBL/GenBank/DDBJ whole genome shotgun (WGS) entry which is preliminary data.</text>
</comment>
<evidence type="ECO:0000313" key="2">
    <source>
        <dbReference type="EMBL" id="TRW48186.1"/>
    </source>
</evidence>
<organism evidence="2 3">
    <name type="scientific">Aliidiomarina halalkaliphila</name>
    <dbReference type="NCBI Taxonomy" id="2593535"/>
    <lineage>
        <taxon>Bacteria</taxon>
        <taxon>Pseudomonadati</taxon>
        <taxon>Pseudomonadota</taxon>
        <taxon>Gammaproteobacteria</taxon>
        <taxon>Alteromonadales</taxon>
        <taxon>Idiomarinaceae</taxon>
        <taxon>Aliidiomarina</taxon>
    </lineage>
</organism>
<protein>
    <submittedName>
        <fullName evidence="2">TIGR04219 family outer membrane beta-barrel protein</fullName>
    </submittedName>
</protein>
<evidence type="ECO:0000256" key="1">
    <source>
        <dbReference type="SAM" id="SignalP"/>
    </source>
</evidence>
<feature type="signal peptide" evidence="1">
    <location>
        <begin position="1"/>
        <end position="26"/>
    </location>
</feature>
<evidence type="ECO:0000313" key="3">
    <source>
        <dbReference type="Proteomes" id="UP000320359"/>
    </source>
</evidence>
<name>A0A552WZS8_9GAMM</name>
<reference evidence="2 3" key="1">
    <citation type="submission" date="2019-07" db="EMBL/GenBank/DDBJ databases">
        <authorList>
            <person name="Yang M."/>
            <person name="Zhao D."/>
            <person name="Xiang H."/>
        </authorList>
    </citation>
    <scope>NUCLEOTIDE SEQUENCE [LARGE SCALE GENOMIC DNA]</scope>
    <source>
        <strain evidence="2 3">IM1326</strain>
    </source>
</reference>
<dbReference type="RefSeq" id="WP_143236508.1">
    <property type="nucleotide sequence ID" value="NZ_VJWL01000004.1"/>
</dbReference>
<proteinExistence type="predicted"/>
<keyword evidence="1" id="KW-0732">Signal</keyword>
<dbReference type="NCBIfam" id="TIGR04219">
    <property type="entry name" value="OMP_w_GlyGly"/>
    <property type="match status" value="1"/>
</dbReference>
<keyword evidence="3" id="KW-1185">Reference proteome</keyword>